<geneLocation type="chloroplast" evidence="10"/>
<evidence type="ECO:0000256" key="8">
    <source>
        <dbReference type="ARBA" id="ARBA00043980"/>
    </source>
</evidence>
<evidence type="ECO:0000256" key="2">
    <source>
        <dbReference type="ARBA" id="ARBA00022448"/>
    </source>
</evidence>
<keyword evidence="2 9" id="KW-0813">Transport</keyword>
<keyword evidence="10" id="KW-0934">Plastid</keyword>
<dbReference type="AlphaFoldDB" id="A0A140HA59"/>
<dbReference type="GeneID" id="27073582"/>
<feature type="transmembrane region" description="Helical" evidence="9">
    <location>
        <begin position="510"/>
        <end position="529"/>
    </location>
</feature>
<comment type="subcellular location">
    <subcellularLocation>
        <location evidence="1">Membrane</location>
        <topology evidence="1">Multi-pass membrane protein</topology>
    </subcellularLocation>
    <subcellularLocation>
        <location evidence="9">Plastid</location>
        <location evidence="9">Chloroplast inner membrane</location>
        <topology evidence="9">Multi-pass membrane protein</topology>
    </subcellularLocation>
</comment>
<keyword evidence="3 9" id="KW-0812">Transmembrane</keyword>
<keyword evidence="10" id="KW-0150">Chloroplast</keyword>
<keyword evidence="4 9" id="KW-0375">Hydrogen ion transport</keyword>
<dbReference type="GO" id="GO:0015297">
    <property type="term" value="F:antiporter activity"/>
    <property type="evidence" value="ECO:0007669"/>
    <property type="project" value="UniProtKB-KW"/>
</dbReference>
<dbReference type="RefSeq" id="YP_009238180.1">
    <property type="nucleotide sequence ID" value="NC_029672.1"/>
</dbReference>
<dbReference type="Pfam" id="PF03040">
    <property type="entry name" value="CemA"/>
    <property type="match status" value="2"/>
</dbReference>
<organism evidence="10">
    <name type="scientific">Chromochloris zofingiensis</name>
    <dbReference type="NCBI Taxonomy" id="31302"/>
    <lineage>
        <taxon>Eukaryota</taxon>
        <taxon>Viridiplantae</taxon>
        <taxon>Chlorophyta</taxon>
        <taxon>core chlorophytes</taxon>
        <taxon>Chlorophyceae</taxon>
        <taxon>CS clade</taxon>
        <taxon>Sphaeropleales</taxon>
        <taxon>Chromochloridaceae</taxon>
        <taxon>Chromochloris</taxon>
    </lineage>
</organism>
<keyword evidence="6 9" id="KW-0406">Ion transport</keyword>
<name>A0A140HA59_9CHLO</name>
<gene>
    <name evidence="9 10" type="primary">cemA</name>
    <name evidence="10" type="ORF">VU24_53</name>
</gene>
<comment type="catalytic activity">
    <reaction evidence="9">
        <text>K(+)(in) + H(+)(out) = K(+)(out) + H(+)(in)</text>
        <dbReference type="Rhea" id="RHEA:29467"/>
        <dbReference type="ChEBI" id="CHEBI:15378"/>
        <dbReference type="ChEBI" id="CHEBI:29103"/>
    </reaction>
</comment>
<dbReference type="PANTHER" id="PTHR33650:SF2">
    <property type="entry name" value="CHLOROPLAST ENVELOPE MEMBRANE PROTEIN"/>
    <property type="match status" value="1"/>
</dbReference>
<comment type="function">
    <text evidence="9">Contributes to K(+)/H(+) antiport activity by supporting proton efflux to control proton extrusion and homeostasis in chloroplasts in a light-dependent manner to modulate photosynthesis. Prevents excessive induction of non-photochemical quenching (NPQ) under continuous-light conditions. Indirectly promotes efficient inorganic carbon uptake into chloroplasts.</text>
</comment>
<keyword evidence="9" id="KW-0050">Antiport</keyword>
<evidence type="ECO:0000313" key="10">
    <source>
        <dbReference type="EMBL" id="AMO01058.1"/>
    </source>
</evidence>
<dbReference type="PANTHER" id="PTHR33650">
    <property type="entry name" value="CHLOROPLAST ENVELOPE MEMBRANE PROTEIN-RELATED"/>
    <property type="match status" value="1"/>
</dbReference>
<evidence type="ECO:0000256" key="6">
    <source>
        <dbReference type="ARBA" id="ARBA00023065"/>
    </source>
</evidence>
<keyword evidence="5 9" id="KW-1133">Transmembrane helix</keyword>
<dbReference type="GO" id="GO:0006813">
    <property type="term" value="P:potassium ion transport"/>
    <property type="evidence" value="ECO:0007669"/>
    <property type="project" value="UniProtKB-UniRule"/>
</dbReference>
<reference evidence="10" key="1">
    <citation type="submission" date="2015-06" db="EMBL/GenBank/DDBJ databases">
        <title>Chloroplast phylogenomic data from the green algal order Sphaeropleales (Chlorophyceae, Chlorophyta) reveal complex patterns of sequence evolution.</title>
        <authorList>
            <person name="Fucikova K."/>
            <person name="Lewis P.O."/>
            <person name="Lewis L.A."/>
        </authorList>
    </citation>
    <scope>NUCLEOTIDE SEQUENCE</scope>
    <source>
        <strain evidence="10">UTEX 56</strain>
    </source>
</reference>
<protein>
    <recommendedName>
        <fullName evidence="9">Potassium/proton antiporter CemA</fullName>
    </recommendedName>
    <alternativeName>
        <fullName evidence="9">Chloroplast envelope membrane protein A</fullName>
        <shortName evidence="9">CemA</shortName>
    </alternativeName>
</protein>
<dbReference type="InterPro" id="IPR004282">
    <property type="entry name" value="CemA"/>
</dbReference>
<evidence type="ECO:0000256" key="3">
    <source>
        <dbReference type="ARBA" id="ARBA00022692"/>
    </source>
</evidence>
<keyword evidence="9" id="KW-0630">Potassium</keyword>
<feature type="transmembrane region" description="Helical" evidence="9">
    <location>
        <begin position="94"/>
        <end position="117"/>
    </location>
</feature>
<evidence type="ECO:0000256" key="4">
    <source>
        <dbReference type="ARBA" id="ARBA00022781"/>
    </source>
</evidence>
<dbReference type="EMBL" id="KT199251">
    <property type="protein sequence ID" value="AMO01058.1"/>
    <property type="molecule type" value="Genomic_DNA"/>
</dbReference>
<dbReference type="HAMAP" id="MF_01308">
    <property type="entry name" value="CemA_PxcA"/>
    <property type="match status" value="1"/>
</dbReference>
<evidence type="ECO:0000256" key="7">
    <source>
        <dbReference type="ARBA" id="ARBA00023136"/>
    </source>
</evidence>
<proteinExistence type="inferred from homology"/>
<keyword evidence="7 9" id="KW-0472">Membrane</keyword>
<evidence type="ECO:0000256" key="5">
    <source>
        <dbReference type="ARBA" id="ARBA00022989"/>
    </source>
</evidence>
<dbReference type="GO" id="GO:0009706">
    <property type="term" value="C:chloroplast inner membrane"/>
    <property type="evidence" value="ECO:0007669"/>
    <property type="project" value="UniProtKB-SubCell"/>
</dbReference>
<keyword evidence="9" id="KW-0633">Potassium transport</keyword>
<sequence>MNNPIKTGSENSQNIYLENRFSNKLASNSYFGDSGATSQTSRFVDMSKQQVVSITYEEIGLFPRSFNRVFDRFFKQLFFDVENLVIQEYRFYRYLFLTTVQCLFILIFVPFGINFIAKNYLVKPITEYYWNTRQPDIFLNSYQQKRAFIELQDFEQKIYFESLVVPEIHTKNHPFKNSLFTNAPFLFDKHLSISSVQSTPVIQKPFWIQNLNVLKISKTKNKNDFQTYNKKNQFTNYFQVKNTPIKLTIIKNPKQFSLQNETIEFYKFIKNQTSNNILKNRLDNSKNELILNSNFMFDEKTTILDKKIGRENKPFINKDNNYGKTKNIWITENSHHKNQFFIGNFIDPPNLKQTFYPNNISNKTVIEIDQSTNYFNKNTKEIDGVDLKKKENLFQFNTYFNQSIQKRLKIKTLELAMHYNEESIKAITNFFADLISFSTLCFLLFNFEIQINITKSFLLEVFFGLDDSKKSLLILFVTDLLVGYHSPNIWELFFQSIFDHYGLPESQTTIFLLVATLPVLLDVLFKYLIFRHLNRASPATVATYHAMIE</sequence>
<accession>A0A140HA59</accession>
<dbReference type="GO" id="GO:0015078">
    <property type="term" value="F:proton transmembrane transporter activity"/>
    <property type="evidence" value="ECO:0007669"/>
    <property type="project" value="UniProtKB-UniRule"/>
</dbReference>
<comment type="similarity">
    <text evidence="8 9">Belongs to the CemA family.</text>
</comment>
<keyword evidence="9" id="KW-1001">Plastid inner membrane</keyword>
<evidence type="ECO:0000256" key="9">
    <source>
        <dbReference type="HAMAP-Rule" id="MF_01308"/>
    </source>
</evidence>
<evidence type="ECO:0000256" key="1">
    <source>
        <dbReference type="ARBA" id="ARBA00004141"/>
    </source>
</evidence>